<protein>
    <submittedName>
        <fullName evidence="2">Uncharacterized protein</fullName>
    </submittedName>
</protein>
<dbReference type="AlphaFoldDB" id="A0A364LA55"/>
<evidence type="ECO:0000313" key="2">
    <source>
        <dbReference type="EMBL" id="RAO72696.1"/>
    </source>
</evidence>
<organism evidence="2 3">
    <name type="scientific">Talaromyces amestolkiae</name>
    <dbReference type="NCBI Taxonomy" id="1196081"/>
    <lineage>
        <taxon>Eukaryota</taxon>
        <taxon>Fungi</taxon>
        <taxon>Dikarya</taxon>
        <taxon>Ascomycota</taxon>
        <taxon>Pezizomycotina</taxon>
        <taxon>Eurotiomycetes</taxon>
        <taxon>Eurotiomycetidae</taxon>
        <taxon>Eurotiales</taxon>
        <taxon>Trichocomaceae</taxon>
        <taxon>Talaromyces</taxon>
        <taxon>Talaromyces sect. Talaromyces</taxon>
    </lineage>
</organism>
<dbReference type="EMBL" id="MIKG01000020">
    <property type="protein sequence ID" value="RAO72696.1"/>
    <property type="molecule type" value="Genomic_DNA"/>
</dbReference>
<dbReference type="OrthoDB" id="66095at2759"/>
<keyword evidence="3" id="KW-1185">Reference proteome</keyword>
<dbReference type="Proteomes" id="UP000249363">
    <property type="component" value="Unassembled WGS sequence"/>
</dbReference>
<sequence length="343" mass="38253">MDNNHVPLRFRGRGGRRTVLPSYPHHNRVETTSEISGPSDVEKPNAHDDTNQRKEFYPCLKDVSEVRELLSRLWSTSSSTSTPSKRRCVMLPDEVIDIILDEAEYWPSVVTTLNTIPFVIAADGDTECLKTPPLCYSLVKDGLKEDDASSSAVEQSARQILLHRGIHPCRKIVFDISSHDQGWGGESAHRGTFEGSWTWFDAYIRPSTNKDGGVDEDRRTSVTTTTTTTTTSRSTDSSSPSGGPVSTTPRPFLPEATKLQCNRTATINSTDYHIVWHYLDDVAADSPEAEQIERETGRGLATLDGTAVRNMKVGDEVSVWLRARFAGWRNHVDKMSVRVFWAA</sequence>
<comment type="caution">
    <text evidence="2">The sequence shown here is derived from an EMBL/GenBank/DDBJ whole genome shotgun (WGS) entry which is preliminary data.</text>
</comment>
<feature type="region of interest" description="Disordered" evidence="1">
    <location>
        <begin position="208"/>
        <end position="253"/>
    </location>
</feature>
<feature type="region of interest" description="Disordered" evidence="1">
    <location>
        <begin position="1"/>
        <end position="53"/>
    </location>
</feature>
<reference evidence="2 3" key="1">
    <citation type="journal article" date="2017" name="Biotechnol. Biofuels">
        <title>Differential beta-glucosidase expression as a function of carbon source availability in Talaromyces amestolkiae: a genomic and proteomic approach.</title>
        <authorList>
            <person name="de Eugenio L.I."/>
            <person name="Mendez-Liter J.A."/>
            <person name="Nieto-Dominguez M."/>
            <person name="Alonso L."/>
            <person name="Gil-Munoz J."/>
            <person name="Barriuso J."/>
            <person name="Prieto A."/>
            <person name="Martinez M.J."/>
        </authorList>
    </citation>
    <scope>NUCLEOTIDE SEQUENCE [LARGE SCALE GENOMIC DNA]</scope>
    <source>
        <strain evidence="2 3">CIB</strain>
    </source>
</reference>
<accession>A0A364LA55</accession>
<evidence type="ECO:0000313" key="3">
    <source>
        <dbReference type="Proteomes" id="UP000249363"/>
    </source>
</evidence>
<evidence type="ECO:0000256" key="1">
    <source>
        <dbReference type="SAM" id="MobiDB-lite"/>
    </source>
</evidence>
<feature type="compositionally biased region" description="Low complexity" evidence="1">
    <location>
        <begin position="221"/>
        <end position="250"/>
    </location>
</feature>
<dbReference type="STRING" id="1196081.A0A364LA55"/>
<feature type="compositionally biased region" description="Basic and acidic residues" evidence="1">
    <location>
        <begin position="40"/>
        <end position="53"/>
    </location>
</feature>
<name>A0A364LA55_TALAM</name>
<proteinExistence type="predicted"/>
<gene>
    <name evidence="2" type="ORF">BHQ10_008708</name>
</gene>
<dbReference type="RefSeq" id="XP_040737210.1">
    <property type="nucleotide sequence ID" value="XM_040881543.1"/>
</dbReference>
<dbReference type="GeneID" id="63797922"/>